<evidence type="ECO:0000313" key="1">
    <source>
        <dbReference type="EMBL" id="MBL0748366.1"/>
    </source>
</evidence>
<dbReference type="Proteomes" id="UP000636918">
    <property type="component" value="Unassembled WGS sequence"/>
</dbReference>
<dbReference type="Gene3D" id="2.30.110.10">
    <property type="entry name" value="Electron Transport, Fmn-binding Protein, Chain A"/>
    <property type="match status" value="1"/>
</dbReference>
<reference evidence="1 2" key="1">
    <citation type="submission" date="2021-01" db="EMBL/GenBank/DDBJ databases">
        <title>Genome seq and assembly of Nocardiodes sp. G10.</title>
        <authorList>
            <person name="Chhetri G."/>
        </authorList>
    </citation>
    <scope>NUCLEOTIDE SEQUENCE [LARGE SCALE GENOMIC DNA]</scope>
    <source>
        <strain evidence="1 2">G10</strain>
    </source>
</reference>
<dbReference type="EMBL" id="JAERSG010000003">
    <property type="protein sequence ID" value="MBL0748366.1"/>
    <property type="molecule type" value="Genomic_DNA"/>
</dbReference>
<dbReference type="InterPro" id="IPR012349">
    <property type="entry name" value="Split_barrel_FMN-bd"/>
</dbReference>
<dbReference type="InterPro" id="IPR024747">
    <property type="entry name" value="Pyridox_Oxase-rel"/>
</dbReference>
<comment type="caution">
    <text evidence="1">The sequence shown here is derived from an EMBL/GenBank/DDBJ whole genome shotgun (WGS) entry which is preliminary data.</text>
</comment>
<dbReference type="Pfam" id="PF12900">
    <property type="entry name" value="Pyridox_ox_2"/>
    <property type="match status" value="1"/>
</dbReference>
<keyword evidence="2" id="KW-1185">Reference proteome</keyword>
<gene>
    <name evidence="1" type="ORF">JI751_12160</name>
</gene>
<protein>
    <submittedName>
        <fullName evidence="1">Pyridoxamine 5'-phosphate oxidase family protein</fullName>
    </submittedName>
</protein>
<evidence type="ECO:0000313" key="2">
    <source>
        <dbReference type="Proteomes" id="UP000636918"/>
    </source>
</evidence>
<sequence length="148" mass="16939">MDEPVRHLSTAECWAFLREHELGRMAYHLLDEVHIAPINYAIDHDPVTGRHSLLFRTAEGSKLLGVVMNADVAFEVDQVDGEHATSVVLHGRGRRLEEDEEHRAENVPLHPWVDTPKWNVVEIEVTEISGRAFDLSRPWQHMIPDAPR</sequence>
<proteinExistence type="predicted"/>
<accession>A0ABS1L9J9</accession>
<dbReference type="SUPFAM" id="SSF50475">
    <property type="entry name" value="FMN-binding split barrel"/>
    <property type="match status" value="1"/>
</dbReference>
<name>A0ABS1L9J9_9ACTN</name>
<organism evidence="1 2">
    <name type="scientific">Nocardioides baculatus</name>
    <dbReference type="NCBI Taxonomy" id="2801337"/>
    <lineage>
        <taxon>Bacteria</taxon>
        <taxon>Bacillati</taxon>
        <taxon>Actinomycetota</taxon>
        <taxon>Actinomycetes</taxon>
        <taxon>Propionibacteriales</taxon>
        <taxon>Nocardioidaceae</taxon>
        <taxon>Nocardioides</taxon>
    </lineage>
</organism>
<dbReference type="RefSeq" id="WP_201936542.1">
    <property type="nucleotide sequence ID" value="NZ_JAERSG010000003.1"/>
</dbReference>